<evidence type="ECO:0000313" key="2">
    <source>
        <dbReference type="EMBL" id="EKF58599.1"/>
    </source>
</evidence>
<dbReference type="AlphaFoldDB" id="K2Q4C9"/>
<reference evidence="2 3" key="1">
    <citation type="journal article" date="2012" name="J. Bacteriol.">
        <title>Draft Genome Sequence of Agrobacterium albertimagni Strain AOL15.</title>
        <authorList>
            <person name="Trimble W.L."/>
            <person name="Phung le T."/>
            <person name="Meyer F."/>
            <person name="Gilbert J.A."/>
            <person name="Silver S."/>
        </authorList>
    </citation>
    <scope>NUCLEOTIDE SEQUENCE [LARGE SCALE GENOMIC DNA]</scope>
    <source>
        <strain evidence="2 3">AOL15</strain>
    </source>
</reference>
<gene>
    <name evidence="2" type="ORF">QWE_18403</name>
</gene>
<accession>K2Q4C9</accession>
<name>K2Q4C9_9HYPH</name>
<dbReference type="Proteomes" id="UP000007123">
    <property type="component" value="Unassembled WGS sequence"/>
</dbReference>
<organism evidence="2 3">
    <name type="scientific">Agrobacterium albertimagni AOL15</name>
    <dbReference type="NCBI Taxonomy" id="1156935"/>
    <lineage>
        <taxon>Bacteria</taxon>
        <taxon>Pseudomonadati</taxon>
        <taxon>Pseudomonadota</taxon>
        <taxon>Alphaproteobacteria</taxon>
        <taxon>Hyphomicrobiales</taxon>
        <taxon>Rhizobiaceae</taxon>
        <taxon>Rhizobium/Agrobacterium group</taxon>
        <taxon>Agrobacterium</taxon>
    </lineage>
</organism>
<keyword evidence="3" id="KW-1185">Reference proteome</keyword>
<sequence>MAGCIDPDAERAKREEFVALVTCGIQVMLQDAYSQPGLDTEGKARALSIYTLSLADALSAADRIPSDRSASSAALDVLDHVFGGIHSPETDPDRSWLVEIREGKRRKHRAYWAGYQPHSVVRKRVAQMRAPIKAPGDSKQPTPPDSPGLSQPTTPTPTERYHARTRAARVERIADLHKTPNARKILKAIHARGSMQLKDISPLVPKMKRLALRAVMMQLREGGWVESVGQGGGAAWTGTDQLKNSKI</sequence>
<protein>
    <submittedName>
        <fullName evidence="2">Uncharacterized protein</fullName>
    </submittedName>
</protein>
<feature type="compositionally biased region" description="Polar residues" evidence="1">
    <location>
        <begin position="148"/>
        <end position="157"/>
    </location>
</feature>
<evidence type="ECO:0000256" key="1">
    <source>
        <dbReference type="SAM" id="MobiDB-lite"/>
    </source>
</evidence>
<feature type="region of interest" description="Disordered" evidence="1">
    <location>
        <begin position="132"/>
        <end position="164"/>
    </location>
</feature>
<evidence type="ECO:0000313" key="3">
    <source>
        <dbReference type="Proteomes" id="UP000007123"/>
    </source>
</evidence>
<dbReference type="EMBL" id="ALJF01000013">
    <property type="protein sequence ID" value="EKF58599.1"/>
    <property type="molecule type" value="Genomic_DNA"/>
</dbReference>
<dbReference type="PATRIC" id="fig|1156935.5.peg.3744"/>
<dbReference type="STRING" id="1156935.QWE_18403"/>
<proteinExistence type="predicted"/>
<comment type="caution">
    <text evidence="2">The sequence shown here is derived from an EMBL/GenBank/DDBJ whole genome shotgun (WGS) entry which is preliminary data.</text>
</comment>